<dbReference type="InterPro" id="IPR050471">
    <property type="entry name" value="AB_hydrolase"/>
</dbReference>
<evidence type="ECO:0000313" key="4">
    <source>
        <dbReference type="Proteomes" id="UP000238217"/>
    </source>
</evidence>
<dbReference type="PANTHER" id="PTHR43433">
    <property type="entry name" value="HYDROLASE, ALPHA/BETA FOLD FAMILY PROTEIN"/>
    <property type="match status" value="1"/>
</dbReference>
<evidence type="ECO:0000259" key="2">
    <source>
        <dbReference type="Pfam" id="PF00561"/>
    </source>
</evidence>
<dbReference type="PANTHER" id="PTHR43433:SF5">
    <property type="entry name" value="AB HYDROLASE-1 DOMAIN-CONTAINING PROTEIN"/>
    <property type="match status" value="1"/>
</dbReference>
<proteinExistence type="predicted"/>
<feature type="region of interest" description="Disordered" evidence="1">
    <location>
        <begin position="188"/>
        <end position="214"/>
    </location>
</feature>
<dbReference type="GO" id="GO:0046503">
    <property type="term" value="P:glycerolipid catabolic process"/>
    <property type="evidence" value="ECO:0007669"/>
    <property type="project" value="TreeGrafter"/>
</dbReference>
<dbReference type="EMBL" id="PVTY01000016">
    <property type="protein sequence ID" value="PRZ13191.1"/>
    <property type="molecule type" value="Genomic_DNA"/>
</dbReference>
<feature type="region of interest" description="Disordered" evidence="1">
    <location>
        <begin position="261"/>
        <end position="288"/>
    </location>
</feature>
<protein>
    <submittedName>
        <fullName evidence="3">Pimeloyl-ACP methyl ester carboxylesterase</fullName>
    </submittedName>
</protein>
<dbReference type="Pfam" id="PF00561">
    <property type="entry name" value="Abhydrolase_1"/>
    <property type="match status" value="1"/>
</dbReference>
<dbReference type="InterPro" id="IPR029058">
    <property type="entry name" value="AB_hydrolase_fold"/>
</dbReference>
<organism evidence="3 4">
    <name type="scientific">Nesterenkonia sandarakina</name>
    <dbReference type="NCBI Taxonomy" id="272918"/>
    <lineage>
        <taxon>Bacteria</taxon>
        <taxon>Bacillati</taxon>
        <taxon>Actinomycetota</taxon>
        <taxon>Actinomycetes</taxon>
        <taxon>Micrococcales</taxon>
        <taxon>Micrococcaceae</taxon>
        <taxon>Nesterenkonia</taxon>
    </lineage>
</organism>
<feature type="compositionally biased region" description="Polar residues" evidence="1">
    <location>
        <begin position="195"/>
        <end position="204"/>
    </location>
</feature>
<reference evidence="3 4" key="1">
    <citation type="submission" date="2018-03" db="EMBL/GenBank/DDBJ databases">
        <title>Comparative analysis of microorganisms from saline springs in Andes Mountain Range, Colombia.</title>
        <authorList>
            <person name="Rubin E."/>
        </authorList>
    </citation>
    <scope>NUCLEOTIDE SEQUENCE [LARGE SCALE GENOMIC DNA]</scope>
    <source>
        <strain evidence="3 4">CG 35</strain>
    </source>
</reference>
<evidence type="ECO:0000256" key="1">
    <source>
        <dbReference type="SAM" id="MobiDB-lite"/>
    </source>
</evidence>
<evidence type="ECO:0000313" key="3">
    <source>
        <dbReference type="EMBL" id="PRZ13191.1"/>
    </source>
</evidence>
<dbReference type="Proteomes" id="UP000238217">
    <property type="component" value="Unassembled WGS sequence"/>
</dbReference>
<feature type="compositionally biased region" description="Acidic residues" evidence="1">
    <location>
        <begin position="265"/>
        <end position="279"/>
    </location>
</feature>
<dbReference type="GO" id="GO:0004806">
    <property type="term" value="F:triacylglycerol lipase activity"/>
    <property type="evidence" value="ECO:0007669"/>
    <property type="project" value="TreeGrafter"/>
</dbReference>
<accession>A0A2T0YEG3</accession>
<dbReference type="Gene3D" id="3.40.50.1820">
    <property type="entry name" value="alpha/beta hydrolase"/>
    <property type="match status" value="1"/>
</dbReference>
<dbReference type="SUPFAM" id="SSF53474">
    <property type="entry name" value="alpha/beta-Hydrolases"/>
    <property type="match status" value="1"/>
</dbReference>
<name>A0A2T0YEG3_9MICC</name>
<dbReference type="OrthoDB" id="7958481at2"/>
<keyword evidence="4" id="KW-1185">Reference proteome</keyword>
<sequence length="354" mass="37600">MRGCLTGVRATDVLAAHEVVDRGFTWAACLPRLRRCPETSKTPARGPGESTVSGFRPSTVELDDGARLCVQTIGDPTDPALLLIGGATWSMDWWEDELCRRIAERGRMVIRYDARDTGRSTSYPAGAPGYRASDLTTDVVAVLDHLGIAQAHVAGLSMGGGIAQSLALEHRSRVASLTLIATSPIDPEIRGLPSPTAQVSSSASAGAREPDWTDRDAAIDAIVEGERPYAGPGNFDESQVRATAARVVDRTNDIAASMTNHFLVSDEEPSDDEPDDAASSDDGPADLSLGRLRGLPTLVLHGTADPLFPPAHGKALAEAIPGARLVELTDMGHQLPPRDTWELVVDLIIQHTAP</sequence>
<dbReference type="AlphaFoldDB" id="A0A2T0YEG3"/>
<comment type="caution">
    <text evidence="3">The sequence shown here is derived from an EMBL/GenBank/DDBJ whole genome shotgun (WGS) entry which is preliminary data.</text>
</comment>
<gene>
    <name evidence="3" type="ORF">BCL67_11666</name>
</gene>
<feature type="domain" description="AB hydrolase-1" evidence="2">
    <location>
        <begin position="80"/>
        <end position="333"/>
    </location>
</feature>
<dbReference type="InterPro" id="IPR000073">
    <property type="entry name" value="AB_hydrolase_1"/>
</dbReference>